<feature type="domain" description="Type I restriction modification DNA specificity" evidence="4">
    <location>
        <begin position="237"/>
        <end position="379"/>
    </location>
</feature>
<accession>A0A084Y0D1</accession>
<dbReference type="SUPFAM" id="SSF116734">
    <property type="entry name" value="DNA methylase specificity domain"/>
    <property type="match status" value="2"/>
</dbReference>
<dbReference type="RefSeq" id="WP_273703401.1">
    <property type="nucleotide sequence ID" value="NZ_JDSS02000021.1"/>
</dbReference>
<sequence>MSSEWFPSTRLKDLLLEHVRNGVYKEKKFHGRGSKIVNMGELFGHSRLFDVPMKRVELNDRELEKSLLQVGDLLFARRSLVASGAGKCSIVKQLAEPTTFESSIIRARPDPKKASGDFLYYYFASPLGRESIGKILRQMAVSGITGSDLMSIAISCPPLEVQTEIASFLNAIDDRITLLRETNATLEAIAQALFKSWFVDFDPVRAKQEGRAPEGMDEATAALFPDAFEESELGLVPRGWRNAPIYDLATYINGAAYKAFEPNAERRGLPIIKIAELKAGVTSHTAYSDVAMPAKYRIETGDVLFSWSGNPDTSIDTFVWHHGEAWLNQHIFRVLPHTAKERSFVLQTLKHLRPVFAELARNKQTTGLGHVTVADMKRLLVVQPDTGVSEAFDLTVAPIHERIFENDKQAQTLAALRDTLLPRLISGQLRLPESAIPAPCAKV</sequence>
<dbReference type="PANTHER" id="PTHR30408:SF13">
    <property type="entry name" value="TYPE I RESTRICTION ENZYME HINDI SPECIFICITY SUBUNIT"/>
    <property type="match status" value="1"/>
</dbReference>
<evidence type="ECO:0000256" key="3">
    <source>
        <dbReference type="ARBA" id="ARBA00023125"/>
    </source>
</evidence>
<reference evidence="5 6" key="1">
    <citation type="submission" date="2014-07" db="EMBL/GenBank/DDBJ databases">
        <title>Expanding our view of genomic diversity in Candidatus Accumulibacter clades.</title>
        <authorList>
            <person name="Skennerton C.T."/>
            <person name="Barr J.J."/>
            <person name="Slater F.R."/>
            <person name="Bond P.L."/>
            <person name="Tyson G.W."/>
        </authorList>
    </citation>
    <scope>NUCLEOTIDE SEQUENCE [LARGE SCALE GENOMIC DNA]</scope>
    <source>
        <strain evidence="6">SK-01</strain>
    </source>
</reference>
<protein>
    <submittedName>
        <fullName evidence="5">Type I restriction enzyme EcoKI specificity protein</fullName>
    </submittedName>
</protein>
<evidence type="ECO:0000259" key="4">
    <source>
        <dbReference type="Pfam" id="PF01420"/>
    </source>
</evidence>
<dbReference type="EMBL" id="JDSS02000021">
    <property type="protein sequence ID" value="KFB68175.1"/>
    <property type="molecule type" value="Genomic_DNA"/>
</dbReference>
<dbReference type="GO" id="GO:0003677">
    <property type="term" value="F:DNA binding"/>
    <property type="evidence" value="ECO:0007669"/>
    <property type="project" value="UniProtKB-KW"/>
</dbReference>
<evidence type="ECO:0000313" key="6">
    <source>
        <dbReference type="Proteomes" id="UP000019812"/>
    </source>
</evidence>
<dbReference type="Pfam" id="PF01420">
    <property type="entry name" value="Methylase_S"/>
    <property type="match status" value="2"/>
</dbReference>
<dbReference type="Proteomes" id="UP000019812">
    <property type="component" value="Unassembled WGS sequence"/>
</dbReference>
<name>A0A084Y0D1_9PROT</name>
<dbReference type="STRING" id="1457154.CAPSK01_002027"/>
<proteinExistence type="inferred from homology"/>
<dbReference type="CDD" id="cd17517">
    <property type="entry name" value="RMtype1_S_EcoKI_StySPI-TRD2-CR2_like"/>
    <property type="match status" value="1"/>
</dbReference>
<comment type="similarity">
    <text evidence="1">Belongs to the type-I restriction system S methylase family.</text>
</comment>
<organism evidence="5 6">
    <name type="scientific">Candidatus Accumulibacter vicinus</name>
    <dbReference type="NCBI Taxonomy" id="2954382"/>
    <lineage>
        <taxon>Bacteria</taxon>
        <taxon>Pseudomonadati</taxon>
        <taxon>Pseudomonadota</taxon>
        <taxon>Betaproteobacteria</taxon>
        <taxon>Candidatus Accumulibacter</taxon>
    </lineage>
</organism>
<evidence type="ECO:0000313" key="5">
    <source>
        <dbReference type="EMBL" id="KFB68175.1"/>
    </source>
</evidence>
<evidence type="ECO:0000256" key="1">
    <source>
        <dbReference type="ARBA" id="ARBA00010923"/>
    </source>
</evidence>
<evidence type="ECO:0000256" key="2">
    <source>
        <dbReference type="ARBA" id="ARBA00022747"/>
    </source>
</evidence>
<dbReference type="CDD" id="cd17254">
    <property type="entry name" value="RMtype1_S_FclI-TRD1-CR1_like"/>
    <property type="match status" value="1"/>
</dbReference>
<dbReference type="InterPro" id="IPR052021">
    <property type="entry name" value="Type-I_RS_S_subunit"/>
</dbReference>
<dbReference type="GO" id="GO:0009307">
    <property type="term" value="P:DNA restriction-modification system"/>
    <property type="evidence" value="ECO:0007669"/>
    <property type="project" value="UniProtKB-KW"/>
</dbReference>
<feature type="domain" description="Type I restriction modification DNA specificity" evidence="4">
    <location>
        <begin position="67"/>
        <end position="187"/>
    </location>
</feature>
<dbReference type="PANTHER" id="PTHR30408">
    <property type="entry name" value="TYPE-1 RESTRICTION ENZYME ECOKI SPECIFICITY PROTEIN"/>
    <property type="match status" value="1"/>
</dbReference>
<comment type="caution">
    <text evidence="5">The sequence shown here is derived from an EMBL/GenBank/DDBJ whole genome shotgun (WGS) entry which is preliminary data.</text>
</comment>
<dbReference type="InterPro" id="IPR000055">
    <property type="entry name" value="Restrct_endonuc_typeI_TRD"/>
</dbReference>
<dbReference type="AlphaFoldDB" id="A0A084Y0D1"/>
<keyword evidence="3" id="KW-0238">DNA-binding</keyword>
<keyword evidence="2" id="KW-0680">Restriction system</keyword>
<gene>
    <name evidence="5" type="primary">hsdS_1</name>
    <name evidence="5" type="ORF">CAPSK01_002027</name>
</gene>
<dbReference type="InterPro" id="IPR044946">
    <property type="entry name" value="Restrct_endonuc_typeI_TRD_sf"/>
</dbReference>
<dbReference type="Gene3D" id="3.90.220.20">
    <property type="entry name" value="DNA methylase specificity domains"/>
    <property type="match status" value="2"/>
</dbReference>